<dbReference type="Gene3D" id="1.10.150.20">
    <property type="entry name" value="5' to 3' exonuclease, C-terminal subdomain"/>
    <property type="match status" value="1"/>
</dbReference>
<dbReference type="Pfam" id="PF00476">
    <property type="entry name" value="DNA_pol_A"/>
    <property type="match status" value="1"/>
</dbReference>
<feature type="domain" description="DNA-directed DNA polymerase family A palm" evidence="1">
    <location>
        <begin position="35"/>
        <end position="243"/>
    </location>
</feature>
<dbReference type="GO" id="GO:0003887">
    <property type="term" value="F:DNA-directed DNA polymerase activity"/>
    <property type="evidence" value="ECO:0007669"/>
    <property type="project" value="InterPro"/>
</dbReference>
<evidence type="ECO:0000259" key="1">
    <source>
        <dbReference type="SMART" id="SM00482"/>
    </source>
</evidence>
<dbReference type="Gene3D" id="3.30.70.370">
    <property type="match status" value="1"/>
</dbReference>
<organism evidence="2 3">
    <name type="scientific">Henosepilachna vigintioctopunctata</name>
    <dbReference type="NCBI Taxonomy" id="420089"/>
    <lineage>
        <taxon>Eukaryota</taxon>
        <taxon>Metazoa</taxon>
        <taxon>Ecdysozoa</taxon>
        <taxon>Arthropoda</taxon>
        <taxon>Hexapoda</taxon>
        <taxon>Insecta</taxon>
        <taxon>Pterygota</taxon>
        <taxon>Neoptera</taxon>
        <taxon>Endopterygota</taxon>
        <taxon>Coleoptera</taxon>
        <taxon>Polyphaga</taxon>
        <taxon>Cucujiformia</taxon>
        <taxon>Coccinelloidea</taxon>
        <taxon>Coccinellidae</taxon>
        <taxon>Epilachninae</taxon>
        <taxon>Epilachnini</taxon>
        <taxon>Henosepilachna</taxon>
    </lineage>
</organism>
<evidence type="ECO:0000313" key="2">
    <source>
        <dbReference type="EMBL" id="KAK9874988.1"/>
    </source>
</evidence>
<dbReference type="PANTHER" id="PTHR10133:SF62">
    <property type="entry name" value="DNA POLYMERASE THETA"/>
    <property type="match status" value="1"/>
</dbReference>
<dbReference type="CDD" id="cd08638">
    <property type="entry name" value="DNA_pol_A_theta"/>
    <property type="match status" value="1"/>
</dbReference>
<dbReference type="InterPro" id="IPR002298">
    <property type="entry name" value="DNA_polymerase_A"/>
</dbReference>
<comment type="caution">
    <text evidence="2">The sequence shown here is derived from an EMBL/GenBank/DDBJ whole genome shotgun (WGS) entry which is preliminary data.</text>
</comment>
<dbReference type="SMART" id="SM00482">
    <property type="entry name" value="POLAc"/>
    <property type="match status" value="1"/>
</dbReference>
<gene>
    <name evidence="2" type="ORF">WA026_005803</name>
</gene>
<dbReference type="GO" id="GO:0006261">
    <property type="term" value="P:DNA-templated DNA replication"/>
    <property type="evidence" value="ECO:0007669"/>
    <property type="project" value="InterPro"/>
</dbReference>
<name>A0AAW1TXI5_9CUCU</name>
<dbReference type="FunFam" id="1.10.150.20:FF:000070">
    <property type="entry name" value="DNA polymerase I, putative"/>
    <property type="match status" value="1"/>
</dbReference>
<reference evidence="2 3" key="1">
    <citation type="submission" date="2023-03" db="EMBL/GenBank/DDBJ databases">
        <title>Genome insight into feeding habits of ladybird beetles.</title>
        <authorList>
            <person name="Li H.-S."/>
            <person name="Huang Y.-H."/>
            <person name="Pang H."/>
        </authorList>
    </citation>
    <scope>NUCLEOTIDE SEQUENCE [LARGE SCALE GENOMIC DNA]</scope>
    <source>
        <strain evidence="2">SYSU_2023b</strain>
        <tissue evidence="2">Whole body</tissue>
    </source>
</reference>
<proteinExistence type="predicted"/>
<dbReference type="InterPro" id="IPR001098">
    <property type="entry name" value="DNA-dir_DNA_pol_A_palm_dom"/>
</dbReference>
<dbReference type="GO" id="GO:0003677">
    <property type="term" value="F:DNA binding"/>
    <property type="evidence" value="ECO:0007669"/>
    <property type="project" value="InterPro"/>
</dbReference>
<dbReference type="EMBL" id="JARQZJ010000032">
    <property type="protein sequence ID" value="KAK9874988.1"/>
    <property type="molecule type" value="Genomic_DNA"/>
</dbReference>
<dbReference type="AlphaFoldDB" id="A0AAW1TXI5"/>
<keyword evidence="3" id="KW-1185">Reference proteome</keyword>
<sequence>MHTSTGRITMCEPNIQNVAKNFEFINPLTHEKVLISCRSIFLPRKGCVFLSADYCQLELRMLAHLSEDELLCKILSSRGDIFKTIAAKWNHISEELVTDILRAQTKQICYGIIYGIGSKALAEQLRIDIEDASVFMENFKNTYPGIKVYIQKVINKCRDDGFIETLCGRRRYLPRIKDENGAIRSHVERQAVNSTIQGSAADLVKRAMRKIEQNFDLHFKPSEKPALVLHLHDELLFEVNQQYLAKTTKIIKQSMESSLPLRVPFPVKLKIGKSWGTLTENIDIL</sequence>
<evidence type="ECO:0000313" key="3">
    <source>
        <dbReference type="Proteomes" id="UP001431783"/>
    </source>
</evidence>
<dbReference type="Proteomes" id="UP001431783">
    <property type="component" value="Unassembled WGS sequence"/>
</dbReference>
<accession>A0AAW1TXI5</accession>
<dbReference type="GO" id="GO:0097681">
    <property type="term" value="P:double-strand break repair via alternative nonhomologous end joining"/>
    <property type="evidence" value="ECO:0007669"/>
    <property type="project" value="TreeGrafter"/>
</dbReference>
<dbReference type="SUPFAM" id="SSF56672">
    <property type="entry name" value="DNA/RNA polymerases"/>
    <property type="match status" value="1"/>
</dbReference>
<dbReference type="PANTHER" id="PTHR10133">
    <property type="entry name" value="DNA POLYMERASE I"/>
    <property type="match status" value="1"/>
</dbReference>
<dbReference type="PRINTS" id="PR00868">
    <property type="entry name" value="DNAPOLI"/>
</dbReference>
<protein>
    <recommendedName>
        <fullName evidence="1">DNA-directed DNA polymerase family A palm domain-containing protein</fullName>
    </recommendedName>
</protein>
<dbReference type="InterPro" id="IPR043502">
    <property type="entry name" value="DNA/RNA_pol_sf"/>
</dbReference>